<dbReference type="InterPro" id="IPR007936">
    <property type="entry name" value="VapE-like_dom"/>
</dbReference>
<dbReference type="PANTHER" id="PTHR34985">
    <property type="entry name" value="SLR0554 PROTEIN"/>
    <property type="match status" value="1"/>
</dbReference>
<reference evidence="2 3" key="1">
    <citation type="submission" date="2020-02" db="EMBL/GenBank/DDBJ databases">
        <title>Draft genome sequence of Lactococcus sp. Hs20B0-1.</title>
        <authorList>
            <person name="Noda S."/>
            <person name="Yuki M."/>
            <person name="Ohkuma M."/>
        </authorList>
    </citation>
    <scope>NUCLEOTIDE SEQUENCE [LARGE SCALE GENOMIC DNA]</scope>
    <source>
        <strain evidence="2 3">Hs20B0-1</strain>
    </source>
</reference>
<dbReference type="AlphaFoldDB" id="A0A6A0B7X5"/>
<evidence type="ECO:0000313" key="2">
    <source>
        <dbReference type="EMBL" id="GFH41440.1"/>
    </source>
</evidence>
<sequence length="471" mass="54032">MTDNMNDIADKMADELASDLQKPIMLIDERETQDNLHDLDLNSRDKVIANLSNLAKILRQDSKIKGMFAYNEFTYDIELTRAGKIGKQKTETRQQVDDSLITGVRFYISEKYGADFKKGDVADGVELVARELNFNPLETWLLNAERDYQGTDPLTILSDYLGVAGGAYTRLVTSIFFRGAVAKVLNPRQKFDNVLDLVGDQGTGKSTMIRMLFEPYYTDNISTFYKSDDMALMVKNWGINDDEMVASNDKNTSFGQLKKAITQQEFQYRPPYARKAVNVNKNFVIIRTTNVSEHLRDATGDRRFLPIRVSKDITPPKRFKELTEQALKEFWGGIVSLWRVNPSFDLNDEEQTLLDSEKEQFKSKNIFVEQLESYVETPITADFYNLGAGRRRDYIAQMMDTGTALYDSRDITGNVARDRVNVTDVMAELFPNEQKKTVDNVIRLFFNNLDGWEPKKSLKFGKKVARGWQKR</sequence>
<comment type="caution">
    <text evidence="2">The sequence shown here is derived from an EMBL/GenBank/DDBJ whole genome shotgun (WGS) entry which is preliminary data.</text>
</comment>
<keyword evidence="3" id="KW-1185">Reference proteome</keyword>
<dbReference type="InterPro" id="IPR027417">
    <property type="entry name" value="P-loop_NTPase"/>
</dbReference>
<accession>A0A6A0B7X5</accession>
<dbReference type="Pfam" id="PF05272">
    <property type="entry name" value="VapE-like_dom"/>
    <property type="match status" value="1"/>
</dbReference>
<evidence type="ECO:0000259" key="1">
    <source>
        <dbReference type="Pfam" id="PF05272"/>
    </source>
</evidence>
<protein>
    <submittedName>
        <fullName evidence="2">Virulence protein</fullName>
    </submittedName>
</protein>
<dbReference type="RefSeq" id="WP_172357942.1">
    <property type="nucleotide sequence ID" value="NZ_BLLH01000018.1"/>
</dbReference>
<organism evidence="2 3">
    <name type="scientific">Pseudolactococcus insecticola</name>
    <dbReference type="NCBI Taxonomy" id="2709158"/>
    <lineage>
        <taxon>Bacteria</taxon>
        <taxon>Bacillati</taxon>
        <taxon>Bacillota</taxon>
        <taxon>Bacilli</taxon>
        <taxon>Lactobacillales</taxon>
        <taxon>Streptococcaceae</taxon>
        <taxon>Pseudolactococcus</taxon>
    </lineage>
</organism>
<name>A0A6A0B7X5_9LACT</name>
<dbReference type="PANTHER" id="PTHR34985:SF1">
    <property type="entry name" value="SLR0554 PROTEIN"/>
    <property type="match status" value="1"/>
</dbReference>
<dbReference type="SUPFAM" id="SSF52540">
    <property type="entry name" value="P-loop containing nucleoside triphosphate hydrolases"/>
    <property type="match status" value="1"/>
</dbReference>
<evidence type="ECO:0000313" key="3">
    <source>
        <dbReference type="Proteomes" id="UP000475928"/>
    </source>
</evidence>
<dbReference type="Proteomes" id="UP000475928">
    <property type="component" value="Unassembled WGS sequence"/>
</dbReference>
<dbReference type="EMBL" id="BLLH01000018">
    <property type="protein sequence ID" value="GFH41440.1"/>
    <property type="molecule type" value="Genomic_DNA"/>
</dbReference>
<gene>
    <name evidence="2" type="ORF">Hs20B_18380</name>
</gene>
<feature type="domain" description="Virulence-associated protein E-like" evidence="1">
    <location>
        <begin position="155"/>
        <end position="362"/>
    </location>
</feature>
<proteinExistence type="predicted"/>